<reference evidence="2 3" key="1">
    <citation type="submission" date="2019-03" db="EMBL/GenBank/DDBJ databases">
        <title>Genomic Encyclopedia of Type Strains, Phase IV (KMG-IV): sequencing the most valuable type-strain genomes for metagenomic binning, comparative biology and taxonomic classification.</title>
        <authorList>
            <person name="Goeker M."/>
        </authorList>
    </citation>
    <scope>NUCLEOTIDE SEQUENCE [LARGE SCALE GENOMIC DNA]</scope>
    <source>
        <strain evidence="2 3">DSM 15969</strain>
    </source>
</reference>
<keyword evidence="3" id="KW-1185">Reference proteome</keyword>
<sequence>MIKQMIKEWFCFLYSNWVGVILTMTLILFFVYLYAFFRNGEGGAHYDLASCWAGVGAIATAAAVGWGKWVVDSKWNTLPGMMPDHEKGEINE</sequence>
<dbReference type="AlphaFoldDB" id="A0A4R1PYS0"/>
<evidence type="ECO:0000313" key="3">
    <source>
        <dbReference type="Proteomes" id="UP000295063"/>
    </source>
</evidence>
<dbReference type="Proteomes" id="UP000295063">
    <property type="component" value="Unassembled WGS sequence"/>
</dbReference>
<evidence type="ECO:0000256" key="1">
    <source>
        <dbReference type="SAM" id="Phobius"/>
    </source>
</evidence>
<dbReference type="RefSeq" id="WP_132079555.1">
    <property type="nucleotide sequence ID" value="NZ_SLUI01000006.1"/>
</dbReference>
<keyword evidence="1" id="KW-0472">Membrane</keyword>
<feature type="transmembrane region" description="Helical" evidence="1">
    <location>
        <begin position="12"/>
        <end position="37"/>
    </location>
</feature>
<protein>
    <submittedName>
        <fullName evidence="2">Uncharacterized protein</fullName>
    </submittedName>
</protein>
<name>A0A4R1PYS0_9FIRM</name>
<organism evidence="2 3">
    <name type="scientific">Anaerospora hongkongensis</name>
    <dbReference type="NCBI Taxonomy" id="244830"/>
    <lineage>
        <taxon>Bacteria</taxon>
        <taxon>Bacillati</taxon>
        <taxon>Bacillota</taxon>
        <taxon>Negativicutes</taxon>
        <taxon>Selenomonadales</taxon>
        <taxon>Sporomusaceae</taxon>
        <taxon>Anaerospora</taxon>
    </lineage>
</organism>
<proteinExistence type="predicted"/>
<gene>
    <name evidence="2" type="ORF">EV210_106136</name>
</gene>
<evidence type="ECO:0000313" key="2">
    <source>
        <dbReference type="EMBL" id="TCL37267.1"/>
    </source>
</evidence>
<dbReference type="OrthoDB" id="1683699at2"/>
<dbReference type="EMBL" id="SLUI01000006">
    <property type="protein sequence ID" value="TCL37267.1"/>
    <property type="molecule type" value="Genomic_DNA"/>
</dbReference>
<keyword evidence="1" id="KW-1133">Transmembrane helix</keyword>
<feature type="transmembrane region" description="Helical" evidence="1">
    <location>
        <begin position="49"/>
        <end position="71"/>
    </location>
</feature>
<keyword evidence="1" id="KW-0812">Transmembrane</keyword>
<accession>A0A4R1PYS0</accession>
<comment type="caution">
    <text evidence="2">The sequence shown here is derived from an EMBL/GenBank/DDBJ whole genome shotgun (WGS) entry which is preliminary data.</text>
</comment>